<dbReference type="RefSeq" id="WP_253773716.1">
    <property type="nucleotide sequence ID" value="NZ_JAMTCK010000009.1"/>
</dbReference>
<accession>A0AAE3GF96</accession>
<organism evidence="1 2">
    <name type="scientific">Goodfellowiella coeruleoviolacea</name>
    <dbReference type="NCBI Taxonomy" id="334858"/>
    <lineage>
        <taxon>Bacteria</taxon>
        <taxon>Bacillati</taxon>
        <taxon>Actinomycetota</taxon>
        <taxon>Actinomycetes</taxon>
        <taxon>Pseudonocardiales</taxon>
        <taxon>Pseudonocardiaceae</taxon>
        <taxon>Goodfellowiella</taxon>
    </lineage>
</organism>
<comment type="caution">
    <text evidence="1">The sequence shown here is derived from an EMBL/GenBank/DDBJ whole genome shotgun (WGS) entry which is preliminary data.</text>
</comment>
<proteinExistence type="predicted"/>
<keyword evidence="2" id="KW-1185">Reference proteome</keyword>
<dbReference type="AlphaFoldDB" id="A0AAE3GF96"/>
<gene>
    <name evidence="1" type="ORF">LX83_004004</name>
</gene>
<reference evidence="1" key="1">
    <citation type="submission" date="2022-06" db="EMBL/GenBank/DDBJ databases">
        <title>Genomic Encyclopedia of Archaeal and Bacterial Type Strains, Phase II (KMG-II): from individual species to whole genera.</title>
        <authorList>
            <person name="Goeker M."/>
        </authorList>
    </citation>
    <scope>NUCLEOTIDE SEQUENCE</scope>
    <source>
        <strain evidence="1">DSM 43935</strain>
    </source>
</reference>
<evidence type="ECO:0000313" key="1">
    <source>
        <dbReference type="EMBL" id="MCP2167131.1"/>
    </source>
</evidence>
<dbReference type="Proteomes" id="UP001206128">
    <property type="component" value="Unassembled WGS sequence"/>
</dbReference>
<dbReference type="EMBL" id="JAMTCK010000009">
    <property type="protein sequence ID" value="MCP2167131.1"/>
    <property type="molecule type" value="Genomic_DNA"/>
</dbReference>
<evidence type="ECO:0000313" key="2">
    <source>
        <dbReference type="Proteomes" id="UP001206128"/>
    </source>
</evidence>
<sequence>MCLSLAVVVLVLGLHAVWGTTPCWARTSTQSVYRLCFVPDVLVDKTVVPVSR</sequence>
<protein>
    <submittedName>
        <fullName evidence="1">Uncharacterized protein</fullName>
    </submittedName>
</protein>
<name>A0AAE3GF96_9PSEU</name>